<dbReference type="Pfam" id="PF12698">
    <property type="entry name" value="ABC2_membrane_3"/>
    <property type="match status" value="1"/>
</dbReference>
<proteinExistence type="inferred from homology"/>
<comment type="similarity">
    <text evidence="2">Belongs to the ABC-2 integral membrane protein family.</text>
</comment>
<comment type="subcellular location">
    <subcellularLocation>
        <location evidence="1">Cell membrane</location>
        <topology evidence="1">Multi-pass membrane protein</topology>
    </subcellularLocation>
</comment>
<reference evidence="11" key="1">
    <citation type="journal article" date="2019" name="Int. J. Syst. Evol. Microbiol.">
        <title>The Global Catalogue of Microorganisms (GCM) 10K type strain sequencing project: providing services to taxonomists for standard genome sequencing and annotation.</title>
        <authorList>
            <consortium name="The Broad Institute Genomics Platform"/>
            <consortium name="The Broad Institute Genome Sequencing Center for Infectious Disease"/>
            <person name="Wu L."/>
            <person name="Ma J."/>
        </authorList>
    </citation>
    <scope>NUCLEOTIDE SEQUENCE [LARGE SCALE GENOMIC DNA]</scope>
    <source>
        <strain evidence="11">TISTR 1571</strain>
    </source>
</reference>
<evidence type="ECO:0000256" key="8">
    <source>
        <dbReference type="SAM" id="Phobius"/>
    </source>
</evidence>
<evidence type="ECO:0000256" key="6">
    <source>
        <dbReference type="ARBA" id="ARBA00022989"/>
    </source>
</evidence>
<evidence type="ECO:0000259" key="9">
    <source>
        <dbReference type="PROSITE" id="PS51012"/>
    </source>
</evidence>
<dbReference type="InterPro" id="IPR047817">
    <property type="entry name" value="ABC2_TM_bact-type"/>
</dbReference>
<sequence>MRAIFKLQWQRLKREPLLTGSMILMTIVFVMVMGGFNATGQITVPVFFQGDIENKEHWIDELNESTDTFKFVQKDEELALEGVALGEYNYAVRLMKDDYRILMMAENNQMYSLDQVFYQYMSSKNLLSEAAIQVEDPKAFVEQVNESLTEPTLTVNRVIEGEEDSSGYNQQLQTLFGMTLFFSLYTIMFSLGKIALEKQTGTMNRIILSPIKKWQVYLGYMSFSYLLGFVQIVSVILLFKYLFGFEVGDQMQAVLLTVACFVFAIVALSMLVLGLVKNYQQLNAVIPIVSVSMAMIGGAFWPLEIVSNRFILAIAKIDPIAYAMEALQSVTMFGQEISNIYDSLAILVFIGVLCIGVGINLMERRS</sequence>
<dbReference type="EMBL" id="JBHUMZ010000011">
    <property type="protein sequence ID" value="MFD2637865.1"/>
    <property type="molecule type" value="Genomic_DNA"/>
</dbReference>
<feature type="transmembrane region" description="Helical" evidence="8">
    <location>
        <begin position="217"/>
        <end position="239"/>
    </location>
</feature>
<dbReference type="Proteomes" id="UP001597452">
    <property type="component" value="Unassembled WGS sequence"/>
</dbReference>
<feature type="transmembrane region" description="Helical" evidence="8">
    <location>
        <begin position="251"/>
        <end position="275"/>
    </location>
</feature>
<dbReference type="PROSITE" id="PS51012">
    <property type="entry name" value="ABC_TM2"/>
    <property type="match status" value="1"/>
</dbReference>
<dbReference type="PANTHER" id="PTHR30294">
    <property type="entry name" value="MEMBRANE COMPONENT OF ABC TRANSPORTER YHHJ-RELATED"/>
    <property type="match status" value="1"/>
</dbReference>
<dbReference type="RefSeq" id="WP_377327381.1">
    <property type="nucleotide sequence ID" value="NZ_JBHUMZ010000011.1"/>
</dbReference>
<evidence type="ECO:0000313" key="11">
    <source>
        <dbReference type="Proteomes" id="UP001597452"/>
    </source>
</evidence>
<evidence type="ECO:0000256" key="5">
    <source>
        <dbReference type="ARBA" id="ARBA00022692"/>
    </source>
</evidence>
<comment type="caution">
    <text evidence="10">The sequence shown here is derived from an EMBL/GenBank/DDBJ whole genome shotgun (WGS) entry which is preliminary data.</text>
</comment>
<gene>
    <name evidence="10" type="ORF">ACFSW4_03110</name>
</gene>
<evidence type="ECO:0000256" key="7">
    <source>
        <dbReference type="ARBA" id="ARBA00023136"/>
    </source>
</evidence>
<dbReference type="InterPro" id="IPR013525">
    <property type="entry name" value="ABC2_TM"/>
</dbReference>
<feature type="domain" description="ABC transmembrane type-2" evidence="9">
    <location>
        <begin position="138"/>
        <end position="365"/>
    </location>
</feature>
<evidence type="ECO:0000256" key="1">
    <source>
        <dbReference type="ARBA" id="ARBA00004651"/>
    </source>
</evidence>
<accession>A0ABW5Q7G4</accession>
<feature type="transmembrane region" description="Helical" evidence="8">
    <location>
        <begin position="175"/>
        <end position="196"/>
    </location>
</feature>
<keyword evidence="7 8" id="KW-0472">Membrane</keyword>
<keyword evidence="6 8" id="KW-1133">Transmembrane helix</keyword>
<organism evidence="10 11">
    <name type="scientific">Piscibacillus salipiscarius</name>
    <dbReference type="NCBI Taxonomy" id="299480"/>
    <lineage>
        <taxon>Bacteria</taxon>
        <taxon>Bacillati</taxon>
        <taxon>Bacillota</taxon>
        <taxon>Bacilli</taxon>
        <taxon>Bacillales</taxon>
        <taxon>Bacillaceae</taxon>
        <taxon>Piscibacillus</taxon>
    </lineage>
</organism>
<evidence type="ECO:0000256" key="4">
    <source>
        <dbReference type="ARBA" id="ARBA00022475"/>
    </source>
</evidence>
<feature type="transmembrane region" description="Helical" evidence="8">
    <location>
        <begin position="16"/>
        <end position="36"/>
    </location>
</feature>
<keyword evidence="4" id="KW-1003">Cell membrane</keyword>
<keyword evidence="3" id="KW-0813">Transport</keyword>
<keyword evidence="5 8" id="KW-0812">Transmembrane</keyword>
<dbReference type="PANTHER" id="PTHR30294:SF29">
    <property type="entry name" value="MULTIDRUG ABC TRANSPORTER PERMEASE YBHS-RELATED"/>
    <property type="match status" value="1"/>
</dbReference>
<name>A0ABW5Q7G4_9BACI</name>
<keyword evidence="11" id="KW-1185">Reference proteome</keyword>
<evidence type="ECO:0000313" key="10">
    <source>
        <dbReference type="EMBL" id="MFD2637865.1"/>
    </source>
</evidence>
<evidence type="ECO:0000256" key="2">
    <source>
        <dbReference type="ARBA" id="ARBA00007783"/>
    </source>
</evidence>
<protein>
    <submittedName>
        <fullName evidence="10">ABC transporter permease</fullName>
    </submittedName>
</protein>
<dbReference type="InterPro" id="IPR051449">
    <property type="entry name" value="ABC-2_transporter_component"/>
</dbReference>
<feature type="transmembrane region" description="Helical" evidence="8">
    <location>
        <begin position="340"/>
        <end position="362"/>
    </location>
</feature>
<feature type="transmembrane region" description="Helical" evidence="8">
    <location>
        <begin position="282"/>
        <end position="303"/>
    </location>
</feature>
<evidence type="ECO:0000256" key="3">
    <source>
        <dbReference type="ARBA" id="ARBA00022448"/>
    </source>
</evidence>